<evidence type="ECO:0000256" key="2">
    <source>
        <dbReference type="ARBA" id="ARBA00022692"/>
    </source>
</evidence>
<dbReference type="AlphaFoldDB" id="A0A1B2DDZ9"/>
<comment type="subcellular location">
    <subcellularLocation>
        <location evidence="1">Membrane</location>
        <topology evidence="1">Multi-pass membrane protein</topology>
    </subcellularLocation>
</comment>
<evidence type="ECO:0000256" key="5">
    <source>
        <dbReference type="SAM" id="Phobius"/>
    </source>
</evidence>
<dbReference type="EMBL" id="CP016808">
    <property type="protein sequence ID" value="ANY65923.1"/>
    <property type="molecule type" value="Genomic_DNA"/>
</dbReference>
<evidence type="ECO:0000256" key="4">
    <source>
        <dbReference type="ARBA" id="ARBA00023136"/>
    </source>
</evidence>
<feature type="transmembrane region" description="Helical" evidence="5">
    <location>
        <begin position="241"/>
        <end position="263"/>
    </location>
</feature>
<name>A0A1B2DDZ9_9BACL</name>
<feature type="transmembrane region" description="Helical" evidence="5">
    <location>
        <begin position="42"/>
        <end position="60"/>
    </location>
</feature>
<feature type="transmembrane region" description="Helical" evidence="5">
    <location>
        <begin position="104"/>
        <end position="130"/>
    </location>
</feature>
<evidence type="ECO:0000256" key="3">
    <source>
        <dbReference type="ARBA" id="ARBA00022989"/>
    </source>
</evidence>
<evidence type="ECO:0000313" key="6">
    <source>
        <dbReference type="EMBL" id="ANY65923.1"/>
    </source>
</evidence>
<dbReference type="PANTHER" id="PTHR33514:SF13">
    <property type="entry name" value="PROTEIN ABCI12, CHLOROPLASTIC"/>
    <property type="match status" value="1"/>
</dbReference>
<feature type="transmembrane region" description="Helical" evidence="5">
    <location>
        <begin position="67"/>
        <end position="84"/>
    </location>
</feature>
<dbReference type="Pfam" id="PF02361">
    <property type="entry name" value="CbiQ"/>
    <property type="match status" value="1"/>
</dbReference>
<reference evidence="6" key="1">
    <citation type="submission" date="2016-08" db="EMBL/GenBank/DDBJ databases">
        <title>Complete Genome Seqeunce of Paenibacillus sp. BIHB 4019 from tea rhizoplane.</title>
        <authorList>
            <person name="Thakur R."/>
            <person name="Swarnkar M.K."/>
            <person name="Gulati A."/>
        </authorList>
    </citation>
    <scope>NUCLEOTIDE SEQUENCE [LARGE SCALE GENOMIC DNA]</scope>
    <source>
        <strain evidence="6">BIHB4019</strain>
    </source>
</reference>
<evidence type="ECO:0000256" key="1">
    <source>
        <dbReference type="ARBA" id="ARBA00004141"/>
    </source>
</evidence>
<accession>A0A1B2DDZ9</accession>
<keyword evidence="3 5" id="KW-1133">Transmembrane helix</keyword>
<feature type="transmembrane region" description="Helical" evidence="5">
    <location>
        <begin position="19"/>
        <end position="36"/>
    </location>
</feature>
<protein>
    <recommendedName>
        <fullName evidence="7">Cobalt transporter</fullName>
    </recommendedName>
</protein>
<dbReference type="PANTHER" id="PTHR33514">
    <property type="entry name" value="PROTEIN ABCI12, CHLOROPLASTIC"/>
    <property type="match status" value="1"/>
</dbReference>
<keyword evidence="2 5" id="KW-0812">Transmembrane</keyword>
<dbReference type="InterPro" id="IPR003339">
    <property type="entry name" value="ABC/ECF_trnsptr_transmembrane"/>
</dbReference>
<dbReference type="GO" id="GO:0005886">
    <property type="term" value="C:plasma membrane"/>
    <property type="evidence" value="ECO:0007669"/>
    <property type="project" value="TreeGrafter"/>
</dbReference>
<keyword evidence="4 5" id="KW-0472">Membrane</keyword>
<dbReference type="CDD" id="cd16914">
    <property type="entry name" value="EcfT"/>
    <property type="match status" value="1"/>
</dbReference>
<sequence length="273" mass="30273">MQQGTYLTHRAALHRLNPLIKLIAVAPVMLLATLVTDPWTPLALIIANAIIVMVGGRVSAIRYGKKCIPMLSIACGTLLFYPILASSSLTAGSTLLVELGPLKLYAAGVLYGAATALRLFSIFSITMLFVMTTDSSDFVRAMIQQWKLNERFGYAVLAVFRFIPDLRRELGAVQAAHRVRGMTGGTSGTKLAERLRRYMVPLLASAIRRAERTAYAMDARGFGSTKQRTFYRKYAFSKQDLLFLVFYWLLTSLIMIAIDQAGLMGELSFLKMQ</sequence>
<gene>
    <name evidence="6" type="ORF">BBD42_05160</name>
</gene>
<proteinExistence type="predicted"/>
<dbReference type="RefSeq" id="WP_099517298.1">
    <property type="nucleotide sequence ID" value="NZ_CP016808.1"/>
</dbReference>
<organism evidence="6">
    <name type="scientific">Paenibacillus sp. BIHB 4019</name>
    <dbReference type="NCBI Taxonomy" id="1870819"/>
    <lineage>
        <taxon>Bacteria</taxon>
        <taxon>Bacillati</taxon>
        <taxon>Bacillota</taxon>
        <taxon>Bacilli</taxon>
        <taxon>Bacillales</taxon>
        <taxon>Paenibacillaceae</taxon>
        <taxon>Paenibacillus</taxon>
    </lineage>
</organism>
<evidence type="ECO:0008006" key="7">
    <source>
        <dbReference type="Google" id="ProtNLM"/>
    </source>
</evidence>